<comment type="caution">
    <text evidence="1">The sequence shown here is derived from an EMBL/GenBank/DDBJ whole genome shotgun (WGS) entry which is preliminary data.</text>
</comment>
<protein>
    <recommendedName>
        <fullName evidence="3">HNH endonuclease</fullName>
    </recommendedName>
</protein>
<keyword evidence="2" id="KW-1185">Reference proteome</keyword>
<reference evidence="1 2" key="1">
    <citation type="submission" date="2024-07" db="EMBL/GenBank/DDBJ databases">
        <title>Description of Labrys sedimenti sp. nov., isolated from a diclofenac-degrading enrichment culture.</title>
        <authorList>
            <person name="Tancsics A."/>
            <person name="Csepanyi A."/>
        </authorList>
    </citation>
    <scope>NUCLEOTIDE SEQUENCE [LARGE SCALE GENOMIC DNA]</scope>
    <source>
        <strain evidence="1 2">LMG 23578</strain>
    </source>
</reference>
<proteinExistence type="predicted"/>
<dbReference type="RefSeq" id="WP_367622853.1">
    <property type="nucleotide sequence ID" value="NZ_JBFNQD010000001.1"/>
</dbReference>
<gene>
    <name evidence="1" type="ORF">ABXS05_03020</name>
</gene>
<accession>A0ABV3PGU1</accession>
<evidence type="ECO:0000313" key="1">
    <source>
        <dbReference type="EMBL" id="MEW9304493.1"/>
    </source>
</evidence>
<evidence type="ECO:0008006" key="3">
    <source>
        <dbReference type="Google" id="ProtNLM"/>
    </source>
</evidence>
<dbReference type="Proteomes" id="UP001555786">
    <property type="component" value="Unassembled WGS sequence"/>
</dbReference>
<sequence>MSARIDMTGRRFGRWTVSHFAGNRRWHCQCNCGTEKAVDGGSLRSGKTLGCIKCSPSKGNQRTHGGRRSRLYTIWCAMKARCLNPKEASFARYGARGIRVCGEWISDFAAFRAWALANGYQEDLTIDRKNNDGHYEPANCRWATYAEQNRNYGRNRPLLFNGRYVLIPDLAAEYGLPQDIVKNRIRRYGWPIERALTEPVRPKKRHKQNIDAMKEAA</sequence>
<organism evidence="1 2">
    <name type="scientific">Labrys neptuniae</name>
    <dbReference type="NCBI Taxonomy" id="376174"/>
    <lineage>
        <taxon>Bacteria</taxon>
        <taxon>Pseudomonadati</taxon>
        <taxon>Pseudomonadota</taxon>
        <taxon>Alphaproteobacteria</taxon>
        <taxon>Hyphomicrobiales</taxon>
        <taxon>Xanthobacteraceae</taxon>
        <taxon>Labrys</taxon>
    </lineage>
</organism>
<name>A0ABV3PGU1_9HYPH</name>
<dbReference type="EMBL" id="JBFNQD010000001">
    <property type="protein sequence ID" value="MEW9304493.1"/>
    <property type="molecule type" value="Genomic_DNA"/>
</dbReference>
<evidence type="ECO:0000313" key="2">
    <source>
        <dbReference type="Proteomes" id="UP001555786"/>
    </source>
</evidence>